<dbReference type="GO" id="GO:0004157">
    <property type="term" value="F:dihydropyrimidinase activity"/>
    <property type="evidence" value="ECO:0007669"/>
    <property type="project" value="UniProtKB-EC"/>
</dbReference>
<dbReference type="Pfam" id="PF00107">
    <property type="entry name" value="ADH_zinc_N"/>
    <property type="match status" value="1"/>
</dbReference>
<gene>
    <name evidence="13" type="ORF">ATEIFO6365_0009024900</name>
</gene>
<reference evidence="13 14" key="1">
    <citation type="submission" date="2020-01" db="EMBL/GenBank/DDBJ databases">
        <title>Aspergillus terreus IFO 6365 whole genome shotgun sequence.</title>
        <authorList>
            <person name="Kanamasa S."/>
            <person name="Takahashi H."/>
        </authorList>
    </citation>
    <scope>NUCLEOTIDE SEQUENCE [LARGE SCALE GENOMIC DNA]</scope>
    <source>
        <strain evidence="13 14">IFO 6365</strain>
    </source>
</reference>
<dbReference type="Proteomes" id="UP000452235">
    <property type="component" value="Unassembled WGS sequence"/>
</dbReference>
<keyword evidence="4" id="KW-0597">Phosphoprotein</keyword>
<accession>A0A5M3Z7W4</accession>
<dbReference type="Gene3D" id="3.20.20.140">
    <property type="entry name" value="Metal-dependent hydrolases"/>
    <property type="match status" value="1"/>
</dbReference>
<dbReference type="FunFam" id="3.40.50.720:FF:000039">
    <property type="entry name" value="Alcohol dehydrogenase AdhP"/>
    <property type="match status" value="1"/>
</dbReference>
<dbReference type="NCBIfam" id="TIGR02033">
    <property type="entry name" value="D-hydantoinase"/>
    <property type="match status" value="1"/>
</dbReference>
<dbReference type="CDD" id="cd01314">
    <property type="entry name" value="D-HYD"/>
    <property type="match status" value="1"/>
</dbReference>
<organism evidence="13 14">
    <name type="scientific">Aspergillus terreus</name>
    <dbReference type="NCBI Taxonomy" id="33178"/>
    <lineage>
        <taxon>Eukaryota</taxon>
        <taxon>Fungi</taxon>
        <taxon>Dikarya</taxon>
        <taxon>Ascomycota</taxon>
        <taxon>Pezizomycotina</taxon>
        <taxon>Eurotiomycetes</taxon>
        <taxon>Eurotiomycetidae</taxon>
        <taxon>Eurotiales</taxon>
        <taxon>Aspergillaceae</taxon>
        <taxon>Aspergillus</taxon>
        <taxon>Aspergillus subgen. Circumdati</taxon>
    </lineage>
</organism>
<dbReference type="EMBL" id="BLJY01000009">
    <property type="protein sequence ID" value="GFF18886.1"/>
    <property type="molecule type" value="Genomic_DNA"/>
</dbReference>
<dbReference type="PANTHER" id="PTHR11647">
    <property type="entry name" value="HYDRANTOINASE/DIHYDROPYRIMIDINASE FAMILY MEMBER"/>
    <property type="match status" value="1"/>
</dbReference>
<evidence type="ECO:0000256" key="9">
    <source>
        <dbReference type="ARBA" id="ARBA00023027"/>
    </source>
</evidence>
<sequence>MQITSGIELIVTNATIVTAADVLPDQDIAISAGKIVLLGQNLTTLFPTSPTLDAEGAYVCPGGVDSHVHLQQDNSPTGDTWESGTRSAIAGGTTTVIAFASQKRTDASLFPVVEEYHRRAAGQAYADYGFHLILTNPTPTVMNEELPVMMQEGISSVKLYMTYQPMRLRDRELLDVFEGTRRLGMTTMIHAENADMIEWMIEKLEARGRTEPYAHALARPNIAEDEATYRAISLSQLADVPILIVHMSSKVAASHVRRAQTRLLPIMAETCPHYLRFTSEKLRGEGFQGAKCVCSPALREDPMDLQAMWDGLVNNTFTVVSSDHAPSKFDHPLGKKAGTSTFTKIPNGLPGLETRMPSLFCDGVLTGRLSIQKFVELTSSNPAKLYGLGSTKGTIAPGFDADLVIFYPTLEQVAANGKGRAMAPFRLENSMLHHDIDYTPFEGIEFTNWPRYTILRGKVVWNRDHGGVTGMKGDGMFLKRGKSSLSRPRGVFVNDNNPLSHLIGDLVSRLNSQMHEALAQSYSPVCGYRAVVNDWAVLQSPGSLQLPNKQQLSIGPSRPRHVRDLVVCRVGGPKIAHRYVNPLGEKDRGHHLIDVLLPTSLHPGLIPQGGLLTLVAPGGHCSATLLMVDRSHCPGVLLVRCLNILDEGGPLAQLSNETDTMYDIASYSLLSEVAAPLLCAGLSMAGAISRLEPELRRGHWVVLPGAGGGLGHLGLQIAARTRGYRVIAVDTGEAKRKLCMSLGAKAFVDFLEEDVGMNVKELTGGECAHGIVVVPGGQKAYTLAPKLIRNRGVIVCVGLPREDFHIPISPIECCDRGLVIKGSATGNEEQLQELFQLALSKTVLPRIELVDFSQTGEILEKLKNDEISGRVVTMIPP</sequence>
<keyword evidence="9" id="KW-0520">NAD</keyword>
<evidence type="ECO:0000256" key="12">
    <source>
        <dbReference type="PIRSR" id="PIRSR611778-50"/>
    </source>
</evidence>
<comment type="similarity">
    <text evidence="3">Belongs to the metallo-dependent hydrolases superfamily. Hydantoinase/dihydropyrimidinase family.</text>
</comment>
<evidence type="ECO:0000256" key="8">
    <source>
        <dbReference type="ARBA" id="ARBA00023002"/>
    </source>
</evidence>
<dbReference type="SUPFAM" id="SSF51338">
    <property type="entry name" value="Composite domain of metallo-dependent hydrolases"/>
    <property type="match status" value="2"/>
</dbReference>
<evidence type="ECO:0000256" key="1">
    <source>
        <dbReference type="ARBA" id="ARBA00001947"/>
    </source>
</evidence>
<dbReference type="GO" id="GO:0005737">
    <property type="term" value="C:cytoplasm"/>
    <property type="evidence" value="ECO:0007669"/>
    <property type="project" value="InterPro"/>
</dbReference>
<dbReference type="Pfam" id="PF01979">
    <property type="entry name" value="Amidohydro_1"/>
    <property type="match status" value="1"/>
</dbReference>
<comment type="similarity">
    <text evidence="2">Belongs to the zinc-containing alcohol dehydrogenase family.</text>
</comment>
<evidence type="ECO:0000256" key="6">
    <source>
        <dbReference type="ARBA" id="ARBA00022801"/>
    </source>
</evidence>
<evidence type="ECO:0000256" key="2">
    <source>
        <dbReference type="ARBA" id="ARBA00008072"/>
    </source>
</evidence>
<dbReference type="VEuPathDB" id="FungiDB:ATEG_09062"/>
<keyword evidence="6" id="KW-0378">Hydrolase</keyword>
<keyword evidence="14" id="KW-1185">Reference proteome</keyword>
<dbReference type="Gene3D" id="3.90.180.10">
    <property type="entry name" value="Medium-chain alcohol dehydrogenases, catalytic domain"/>
    <property type="match status" value="1"/>
</dbReference>
<keyword evidence="5" id="KW-0479">Metal-binding</keyword>
<evidence type="ECO:0000256" key="10">
    <source>
        <dbReference type="ARBA" id="ARBA00036696"/>
    </source>
</evidence>
<comment type="cofactor">
    <cofactor evidence="1">
        <name>Zn(2+)</name>
        <dbReference type="ChEBI" id="CHEBI:29105"/>
    </cofactor>
</comment>
<keyword evidence="8" id="KW-0560">Oxidoreductase</keyword>
<evidence type="ECO:0000256" key="11">
    <source>
        <dbReference type="ARBA" id="ARBA00039113"/>
    </source>
</evidence>
<dbReference type="GO" id="GO:0046872">
    <property type="term" value="F:metal ion binding"/>
    <property type="evidence" value="ECO:0007669"/>
    <property type="project" value="UniProtKB-KW"/>
</dbReference>
<dbReference type="InterPro" id="IPR032466">
    <property type="entry name" value="Metal_Hydrolase"/>
</dbReference>
<dbReference type="InterPro" id="IPR011059">
    <property type="entry name" value="Metal-dep_hydrolase_composite"/>
</dbReference>
<evidence type="ECO:0000313" key="14">
    <source>
        <dbReference type="Proteomes" id="UP000452235"/>
    </source>
</evidence>
<protein>
    <recommendedName>
        <fullName evidence="11">dihydropyrimidinase</fullName>
        <ecNumber evidence="11">3.5.2.2</ecNumber>
    </recommendedName>
</protein>
<dbReference type="InterPro" id="IPR011778">
    <property type="entry name" value="Hydantoinase/dihydroPyrase"/>
</dbReference>
<dbReference type="AlphaFoldDB" id="A0A5M3Z7W4"/>
<dbReference type="VEuPathDB" id="FungiDB:ATEG_01481"/>
<dbReference type="InterPro" id="IPR013149">
    <property type="entry name" value="ADH-like_C"/>
</dbReference>
<dbReference type="SUPFAM" id="SSF51735">
    <property type="entry name" value="NAD(P)-binding Rossmann-fold domains"/>
    <property type="match status" value="1"/>
</dbReference>
<evidence type="ECO:0000256" key="5">
    <source>
        <dbReference type="ARBA" id="ARBA00022723"/>
    </source>
</evidence>
<feature type="modified residue" description="N6-carboxylysine" evidence="12">
    <location>
        <position position="158"/>
    </location>
</feature>
<dbReference type="SUPFAM" id="SSF51556">
    <property type="entry name" value="Metallo-dependent hydrolases"/>
    <property type="match status" value="1"/>
</dbReference>
<comment type="catalytic activity">
    <reaction evidence="10">
        <text>5,6-dihydrouracil + H2O = 3-(carbamoylamino)propanoate + H(+)</text>
        <dbReference type="Rhea" id="RHEA:16121"/>
        <dbReference type="ChEBI" id="CHEBI:11892"/>
        <dbReference type="ChEBI" id="CHEBI:15377"/>
        <dbReference type="ChEBI" id="CHEBI:15378"/>
        <dbReference type="ChEBI" id="CHEBI:15901"/>
        <dbReference type="EC" id="3.5.2.2"/>
    </reaction>
</comment>
<dbReference type="GO" id="GO:0004022">
    <property type="term" value="F:alcohol dehydrogenase (NAD+) activity"/>
    <property type="evidence" value="ECO:0007669"/>
    <property type="project" value="UniProtKB-ARBA"/>
</dbReference>
<dbReference type="InterPro" id="IPR006680">
    <property type="entry name" value="Amidohydro-rel"/>
</dbReference>
<proteinExistence type="inferred from homology"/>
<evidence type="ECO:0000313" key="13">
    <source>
        <dbReference type="EMBL" id="GFF18886.1"/>
    </source>
</evidence>
<dbReference type="FunFam" id="3.20.20.140:FF:000217">
    <property type="entry name" value="Dihydropyrimidinase-related protein 1"/>
    <property type="match status" value="1"/>
</dbReference>
<dbReference type="InterPro" id="IPR036291">
    <property type="entry name" value="NAD(P)-bd_dom_sf"/>
</dbReference>
<name>A0A5M3Z7W4_ASPTE</name>
<dbReference type="EC" id="3.5.2.2" evidence="11"/>
<dbReference type="OrthoDB" id="1924787at2759"/>
<evidence type="ECO:0000256" key="7">
    <source>
        <dbReference type="ARBA" id="ARBA00022833"/>
    </source>
</evidence>
<keyword evidence="7" id="KW-0862">Zinc</keyword>
<comment type="PTM">
    <text evidence="12">Carbamylation allows a single lysine to coordinate two divalent metal cations.</text>
</comment>
<dbReference type="InterPro" id="IPR050378">
    <property type="entry name" value="Metallo-dep_Hydrolases_sf"/>
</dbReference>
<dbReference type="PANTHER" id="PTHR11647:SF1">
    <property type="entry name" value="COLLAPSIN RESPONSE MEDIATOR PROTEIN"/>
    <property type="match status" value="1"/>
</dbReference>
<dbReference type="Gene3D" id="3.40.50.720">
    <property type="entry name" value="NAD(P)-binding Rossmann-like Domain"/>
    <property type="match status" value="1"/>
</dbReference>
<comment type="caution">
    <text evidence="13">The sequence shown here is derived from an EMBL/GenBank/DDBJ whole genome shotgun (WGS) entry which is preliminary data.</text>
</comment>
<evidence type="ECO:0000256" key="4">
    <source>
        <dbReference type="ARBA" id="ARBA00022553"/>
    </source>
</evidence>
<evidence type="ECO:0000256" key="3">
    <source>
        <dbReference type="ARBA" id="ARBA00008829"/>
    </source>
</evidence>